<gene>
    <name evidence="1" type="ORF">BP422_09155</name>
</gene>
<accession>A0A220MR10</accession>
<dbReference type="KEGG" id="bfm:BP422_09155"/>
<evidence type="ECO:0000313" key="1">
    <source>
        <dbReference type="EMBL" id="ASJ57488.1"/>
    </source>
</evidence>
<evidence type="ECO:0000313" key="2">
    <source>
        <dbReference type="Proteomes" id="UP000197781"/>
    </source>
</evidence>
<protein>
    <recommendedName>
        <fullName evidence="3">Glycoside hydrolase</fullName>
    </recommendedName>
</protein>
<dbReference type="RefSeq" id="WP_088910904.1">
    <property type="nucleotide sequence ID" value="NZ_CP018145.1"/>
</dbReference>
<dbReference type="EMBL" id="CP018145">
    <property type="protein sequence ID" value="ASJ57488.1"/>
    <property type="molecule type" value="Genomic_DNA"/>
</dbReference>
<proteinExistence type="predicted"/>
<sequence>MLVKRLFAIHFSLLLFLVFYFPIPMLAKESSIQNPYYMFSWDEAGNVRITDLAKNEILSSIQYQAEYGAIYNAMTPSLPKGANQITLDQSPPFQPGAAIEIRSESFGGRMNAPLIHQAKLTAVRGNDVYFTPPTMKVIDRNIFIKRGSHWVRKWDDVKVEQQETATGNTVIVTGHTPIAVVTTQYALQKNSPAIDITVRTTYKREAKVFREAFALQFKPNVTEVYRKNRKMDTQKFQASYWLDQQGAKFGQGKQAAFLYHAPNVSSLELNPTQKQLIVNLDHMNDHRYVQQASTNQVGKVRHASEYRANDERTNSFSLVVGYQPKLMPRFMSQPSGFLATHVWTEHADEQTLQTNRAVYFGSEKITSSAQATGGFVKHWIPVTKSVFYSNPYFQPKSPVNVAIAQSPEFLQFLDDLNRNGDDIGLHTLYPYEIRHYQKTTEDALQVMKDHFQSRTWIDHGYLKSSFAFNGLDNQTANYLAHQWKKYGTSYFWHYSSEDIANPNNGLDLYQSQRGDALRTPLFWSHPTVTGPFYSWSAATIPEDTLYLYREQNLQQLIQNRGVFINHTYLARIPSKKQGGKFVIRDAKGNWIIHPDFDRLLKRMDALRDQGKLHLTTVREIMDYWLALSQVRMEYAPNGSIVLHNDGLRKISGISMAAKASEVYVNGMKPSQKKADGDLIFWFDLEPTAVAVIAANKVDSTALPK</sequence>
<dbReference type="Proteomes" id="UP000197781">
    <property type="component" value="Chromosome"/>
</dbReference>
<evidence type="ECO:0008006" key="3">
    <source>
        <dbReference type="Google" id="ProtNLM"/>
    </source>
</evidence>
<name>A0A220MR10_9BACL</name>
<organism evidence="1 2">
    <name type="scientific">Brevibacillus formosus</name>
    <dbReference type="NCBI Taxonomy" id="54913"/>
    <lineage>
        <taxon>Bacteria</taxon>
        <taxon>Bacillati</taxon>
        <taxon>Bacillota</taxon>
        <taxon>Bacilli</taxon>
        <taxon>Bacillales</taxon>
        <taxon>Paenibacillaceae</taxon>
        <taxon>Brevibacillus</taxon>
    </lineage>
</organism>
<dbReference type="AlphaFoldDB" id="A0A220MR10"/>
<reference evidence="1 2" key="1">
    <citation type="submission" date="2016-11" db="EMBL/GenBank/DDBJ databases">
        <authorList>
            <person name="Jaros S."/>
            <person name="Januszkiewicz K."/>
            <person name="Wedrychowicz H."/>
        </authorList>
    </citation>
    <scope>NUCLEOTIDE SEQUENCE [LARGE SCALE GENOMIC DNA]</scope>
    <source>
        <strain evidence="1 2">NF2</strain>
    </source>
</reference>